<gene>
    <name evidence="1" type="ORF">S03H2_63325</name>
</gene>
<proteinExistence type="predicted"/>
<accession>X1K145</accession>
<name>X1K145_9ZZZZ</name>
<protein>
    <submittedName>
        <fullName evidence="1">Uncharacterized protein</fullName>
    </submittedName>
</protein>
<evidence type="ECO:0000313" key="1">
    <source>
        <dbReference type="EMBL" id="GAH83964.1"/>
    </source>
</evidence>
<sequence>MDLKCKDGECDNVYQMEVNGRGRGFVGQIIVVWKCSACGKWNVFAKGDLIGVFECGIFR</sequence>
<organism evidence="1">
    <name type="scientific">marine sediment metagenome</name>
    <dbReference type="NCBI Taxonomy" id="412755"/>
    <lineage>
        <taxon>unclassified sequences</taxon>
        <taxon>metagenomes</taxon>
        <taxon>ecological metagenomes</taxon>
    </lineage>
</organism>
<dbReference type="AlphaFoldDB" id="X1K145"/>
<comment type="caution">
    <text evidence="1">The sequence shown here is derived from an EMBL/GenBank/DDBJ whole genome shotgun (WGS) entry which is preliminary data.</text>
</comment>
<dbReference type="EMBL" id="BARU01041018">
    <property type="protein sequence ID" value="GAH83964.1"/>
    <property type="molecule type" value="Genomic_DNA"/>
</dbReference>
<reference evidence="1" key="1">
    <citation type="journal article" date="2014" name="Front. Microbiol.">
        <title>High frequency of phylogenetically diverse reductive dehalogenase-homologous genes in deep subseafloor sedimentary metagenomes.</title>
        <authorList>
            <person name="Kawai M."/>
            <person name="Futagami T."/>
            <person name="Toyoda A."/>
            <person name="Takaki Y."/>
            <person name="Nishi S."/>
            <person name="Hori S."/>
            <person name="Arai W."/>
            <person name="Tsubouchi T."/>
            <person name="Morono Y."/>
            <person name="Uchiyama I."/>
            <person name="Ito T."/>
            <person name="Fujiyama A."/>
            <person name="Inagaki F."/>
            <person name="Takami H."/>
        </authorList>
    </citation>
    <scope>NUCLEOTIDE SEQUENCE</scope>
    <source>
        <strain evidence="1">Expedition CK06-06</strain>
    </source>
</reference>